<accession>A0AAP0IR69</accession>
<dbReference type="Proteomes" id="UP001419268">
    <property type="component" value="Unassembled WGS sequence"/>
</dbReference>
<keyword evidence="3" id="KW-1185">Reference proteome</keyword>
<name>A0AAP0IR69_9MAGN</name>
<evidence type="ECO:0000313" key="2">
    <source>
        <dbReference type="EMBL" id="KAK9119508.1"/>
    </source>
</evidence>
<feature type="compositionally biased region" description="Basic and acidic residues" evidence="1">
    <location>
        <begin position="106"/>
        <end position="116"/>
    </location>
</feature>
<evidence type="ECO:0000256" key="1">
    <source>
        <dbReference type="SAM" id="MobiDB-lite"/>
    </source>
</evidence>
<dbReference type="EMBL" id="JBBNAG010000007">
    <property type="protein sequence ID" value="KAK9119508.1"/>
    <property type="molecule type" value="Genomic_DNA"/>
</dbReference>
<protein>
    <submittedName>
        <fullName evidence="2">Uncharacterized protein</fullName>
    </submittedName>
</protein>
<feature type="compositionally biased region" description="Basic and acidic residues" evidence="1">
    <location>
        <begin position="130"/>
        <end position="147"/>
    </location>
</feature>
<proteinExistence type="predicted"/>
<dbReference type="AlphaFoldDB" id="A0AAP0IR69"/>
<reference evidence="2 3" key="1">
    <citation type="submission" date="2024-01" db="EMBL/GenBank/DDBJ databases">
        <title>Genome assemblies of Stephania.</title>
        <authorList>
            <person name="Yang L."/>
        </authorList>
    </citation>
    <scope>NUCLEOTIDE SEQUENCE [LARGE SCALE GENOMIC DNA]</scope>
    <source>
        <strain evidence="2">JXDWG</strain>
        <tissue evidence="2">Leaf</tissue>
    </source>
</reference>
<feature type="compositionally biased region" description="Basic and acidic residues" evidence="1">
    <location>
        <begin position="19"/>
        <end position="34"/>
    </location>
</feature>
<evidence type="ECO:0000313" key="3">
    <source>
        <dbReference type="Proteomes" id="UP001419268"/>
    </source>
</evidence>
<gene>
    <name evidence="2" type="ORF">Scep_017601</name>
</gene>
<organism evidence="2 3">
    <name type="scientific">Stephania cephalantha</name>
    <dbReference type="NCBI Taxonomy" id="152367"/>
    <lineage>
        <taxon>Eukaryota</taxon>
        <taxon>Viridiplantae</taxon>
        <taxon>Streptophyta</taxon>
        <taxon>Embryophyta</taxon>
        <taxon>Tracheophyta</taxon>
        <taxon>Spermatophyta</taxon>
        <taxon>Magnoliopsida</taxon>
        <taxon>Ranunculales</taxon>
        <taxon>Menispermaceae</taxon>
        <taxon>Menispermoideae</taxon>
        <taxon>Cissampelideae</taxon>
        <taxon>Stephania</taxon>
    </lineage>
</organism>
<comment type="caution">
    <text evidence="2">The sequence shown here is derived from an EMBL/GenBank/DDBJ whole genome shotgun (WGS) entry which is preliminary data.</text>
</comment>
<feature type="region of interest" description="Disordered" evidence="1">
    <location>
        <begin position="1"/>
        <end position="147"/>
    </location>
</feature>
<sequence>MSHSFRRSLSDGSLLPFDPKIEKTCHRNSKESRQRNHSSRVQLNDEQPPLLADHIGNPHAPYAPVAPHEGREEPLVIPPRQFVAPGVPHAPVEQQRHVVPQSTTTQDDKSKVRCENRSTTTEYNKSKVRCGADQRPPKTARNKFDVAESEQRNCRTADIRVDGGQIAKATYADSEVDVVVATSIEST</sequence>